<sequence>SLFAFIRRIGGSQDFSQRSTQGIGSFLSTSGLSPNTITVTFSISISSIINYGDSVFYKDGAIVKEVGPITSISADRKTILIDATDLTPPLSGIPVGAYIFTTKNSVAESYGATGYYMEFKLTNNSTTAVELFTVDSDVLKSNP</sequence>
<reference evidence="1" key="1">
    <citation type="journal article" date="2014" name="Front. Microbiol.">
        <title>High frequency of phylogenetically diverse reductive dehalogenase-homologous genes in deep subseafloor sedimentary metagenomes.</title>
        <authorList>
            <person name="Kawai M."/>
            <person name="Futagami T."/>
            <person name="Toyoda A."/>
            <person name="Takaki Y."/>
            <person name="Nishi S."/>
            <person name="Hori S."/>
            <person name="Arai W."/>
            <person name="Tsubouchi T."/>
            <person name="Morono Y."/>
            <person name="Uchiyama I."/>
            <person name="Ito T."/>
            <person name="Fujiyama A."/>
            <person name="Inagaki F."/>
            <person name="Takami H."/>
        </authorList>
    </citation>
    <scope>NUCLEOTIDE SEQUENCE</scope>
    <source>
        <strain evidence="1">Expedition CK06-06</strain>
    </source>
</reference>
<gene>
    <name evidence="1" type="ORF">S01H1_06567</name>
</gene>
<dbReference type="AlphaFoldDB" id="X0SM36"/>
<name>X0SM36_9ZZZZ</name>
<feature type="non-terminal residue" evidence="1">
    <location>
        <position position="1"/>
    </location>
</feature>
<evidence type="ECO:0000313" key="1">
    <source>
        <dbReference type="EMBL" id="GAF82094.1"/>
    </source>
</evidence>
<protein>
    <submittedName>
        <fullName evidence="1">Uncharacterized protein</fullName>
    </submittedName>
</protein>
<proteinExistence type="predicted"/>
<organism evidence="1">
    <name type="scientific">marine sediment metagenome</name>
    <dbReference type="NCBI Taxonomy" id="412755"/>
    <lineage>
        <taxon>unclassified sequences</taxon>
        <taxon>metagenomes</taxon>
        <taxon>ecological metagenomes</taxon>
    </lineage>
</organism>
<accession>X0SM36</accession>
<comment type="caution">
    <text evidence="1">The sequence shown here is derived from an EMBL/GenBank/DDBJ whole genome shotgun (WGS) entry which is preliminary data.</text>
</comment>
<dbReference type="EMBL" id="BARS01003388">
    <property type="protein sequence ID" value="GAF82094.1"/>
    <property type="molecule type" value="Genomic_DNA"/>
</dbReference>